<comment type="caution">
    <text evidence="1">The sequence shown here is derived from an EMBL/GenBank/DDBJ whole genome shotgun (WGS) entry which is preliminary data.</text>
</comment>
<keyword evidence="2" id="KW-1185">Reference proteome</keyword>
<accession>A0AAE3B5X6</accession>
<gene>
    <name evidence="1" type="ORF">JQV55_08935</name>
</gene>
<reference evidence="1 2" key="1">
    <citation type="submission" date="2021-01" db="EMBL/GenBank/DDBJ databases">
        <title>Diatom-associated Roseobacters Show Island Model of Population Structure.</title>
        <authorList>
            <person name="Qu L."/>
            <person name="Feng X."/>
            <person name="Chen Y."/>
            <person name="Li L."/>
            <person name="Wang X."/>
            <person name="Hu Z."/>
            <person name="Wang H."/>
            <person name="Luo H."/>
        </authorList>
    </citation>
    <scope>NUCLEOTIDE SEQUENCE [LARGE SCALE GENOMIC DNA]</scope>
    <source>
        <strain evidence="1 2">TR60-84</strain>
    </source>
</reference>
<dbReference type="AlphaFoldDB" id="A0AAE3B5X6"/>
<evidence type="ECO:0000313" key="2">
    <source>
        <dbReference type="Proteomes" id="UP000732193"/>
    </source>
</evidence>
<proteinExistence type="predicted"/>
<sequence>MPPKFQSFVVFAEMRTGSNFLEANLNAFDGINCHGEAFNPHFIGYPNNDPILGVDLKTRDADPKVLLSAIRNNTARLSGFRYFHDHDPRVFDDIMADETCAKVILTRNPVESYVSWKIAQETGQWKLTDVKAHKAGQAQFDAKEFSAHLEALQAFQITLLNRLQTTGQTAFYVAYEDLQSVDVMNGLAKYLGVDPQMEALDKSLKKQNPSPISAKVRNYDDMLKALSQLDRFDLTRTPNFEPRRGPVVPSYVAAADSALLYLPLRSGPQASVLRWMADLDGVTRSDLQTKMTQKDLRQWKRKHPGHRSFAVLRHPVQRAHDAFCRHILPVDKGSYVQLRKTMMRRYKMPLPENGPNEPYDLAAHRTAFVAFLRFLKGNLSGQTAIRVDPAWCTQTQAIMGFAELCLPDRLIREDDLAAELSDLARAVGRTDVPPVPQAVPDQPFALEQIYDAEIEKLTADAYQRDYVMLGFSAWK</sequence>
<organism evidence="1 2">
    <name type="scientific">Sulfitobacter geojensis</name>
    <dbReference type="NCBI Taxonomy" id="1342299"/>
    <lineage>
        <taxon>Bacteria</taxon>
        <taxon>Pseudomonadati</taxon>
        <taxon>Pseudomonadota</taxon>
        <taxon>Alphaproteobacteria</taxon>
        <taxon>Rhodobacterales</taxon>
        <taxon>Roseobacteraceae</taxon>
        <taxon>Sulfitobacter</taxon>
    </lineage>
</organism>
<dbReference type="SUPFAM" id="SSF52540">
    <property type="entry name" value="P-loop containing nucleoside triphosphate hydrolases"/>
    <property type="match status" value="1"/>
</dbReference>
<evidence type="ECO:0000313" key="1">
    <source>
        <dbReference type="EMBL" id="MBM1713682.1"/>
    </source>
</evidence>
<name>A0AAE3B5X6_9RHOB</name>
<dbReference type="InterPro" id="IPR027417">
    <property type="entry name" value="P-loop_NTPase"/>
</dbReference>
<protein>
    <submittedName>
        <fullName evidence="1">Nodulation protein NodH</fullName>
    </submittedName>
</protein>
<dbReference type="RefSeq" id="WP_203242015.1">
    <property type="nucleotide sequence ID" value="NZ_JAFBRH010000002.1"/>
</dbReference>
<dbReference type="Proteomes" id="UP000732193">
    <property type="component" value="Unassembled WGS sequence"/>
</dbReference>
<dbReference type="EMBL" id="JAFBRM010000002">
    <property type="protein sequence ID" value="MBM1713682.1"/>
    <property type="molecule type" value="Genomic_DNA"/>
</dbReference>
<dbReference type="Gene3D" id="3.40.50.300">
    <property type="entry name" value="P-loop containing nucleotide triphosphate hydrolases"/>
    <property type="match status" value="1"/>
</dbReference>